<dbReference type="InterPro" id="IPR011333">
    <property type="entry name" value="SKP1/BTB/POZ_sf"/>
</dbReference>
<proteinExistence type="predicted"/>
<dbReference type="SMART" id="SM00225">
    <property type="entry name" value="BTB"/>
    <property type="match status" value="1"/>
</dbReference>
<dbReference type="PROSITE" id="PS50097">
    <property type="entry name" value="BTB"/>
    <property type="match status" value="1"/>
</dbReference>
<evidence type="ECO:0000259" key="1">
    <source>
        <dbReference type="PROSITE" id="PS50097"/>
    </source>
</evidence>
<dbReference type="SUPFAM" id="SSF54695">
    <property type="entry name" value="POZ domain"/>
    <property type="match status" value="1"/>
</dbReference>
<evidence type="ECO:0000313" key="2">
    <source>
        <dbReference type="EMBL" id="CAF0964163.1"/>
    </source>
</evidence>
<dbReference type="Pfam" id="PF00651">
    <property type="entry name" value="BTB"/>
    <property type="match status" value="1"/>
</dbReference>
<sequence>MVSSSSSWTSELLRLSSTLSTPYDYFTDSSKILKSDVILVVENEKFYCHRLLLSLVSPVFNRMFNGEFKEHNAYEIRLEGKTSESILELLKYIYPQFNGQITNDNIEDFLLLVDEYMIDYLKQICKDVLMKQLQYFKYVSIPIQQKLAQSSMKSKSFHTSDSALDSNQHQDNELIIRNNTNRINSSHQSTSNSRHQIIKSTSNYSKTNDKNGSSSNNHSRYILVLDQTRLPNFYDAHNTCIPFTTINVELWLRRLRILYQIDKGRNYGEVIDYILSILQFIPATLLLTLMHTNMNTYSIDEIILNDIARARMYMLEEWAADGDPYRIISLTESYRIMSSSILSAAIQQSITSSTNVNNDE</sequence>
<dbReference type="Gene3D" id="3.30.710.10">
    <property type="entry name" value="Potassium Channel Kv1.1, Chain A"/>
    <property type="match status" value="1"/>
</dbReference>
<comment type="caution">
    <text evidence="2">The sequence shown here is derived from an EMBL/GenBank/DDBJ whole genome shotgun (WGS) entry which is preliminary data.</text>
</comment>
<feature type="domain" description="BTB" evidence="1">
    <location>
        <begin position="35"/>
        <end position="94"/>
    </location>
</feature>
<protein>
    <recommendedName>
        <fullName evidence="1">BTB domain-containing protein</fullName>
    </recommendedName>
</protein>
<dbReference type="CDD" id="cd18186">
    <property type="entry name" value="BTB_POZ_ZBTB_KLHL-like"/>
    <property type="match status" value="1"/>
</dbReference>
<dbReference type="OrthoDB" id="437903at2759"/>
<reference evidence="2" key="1">
    <citation type="submission" date="2021-02" db="EMBL/GenBank/DDBJ databases">
        <authorList>
            <person name="Nowell W R."/>
        </authorList>
    </citation>
    <scope>NUCLEOTIDE SEQUENCE</scope>
</reference>
<dbReference type="PANTHER" id="PTHR22744">
    <property type="entry name" value="HELIX LOOP HELIX PROTEIN 21-RELATED"/>
    <property type="match status" value="1"/>
</dbReference>
<dbReference type="Proteomes" id="UP000663882">
    <property type="component" value="Unassembled WGS sequence"/>
</dbReference>
<name>A0A814EBK3_9BILA</name>
<accession>A0A814EBK3</accession>
<dbReference type="EMBL" id="CAJNOO010000509">
    <property type="protein sequence ID" value="CAF0964163.1"/>
    <property type="molecule type" value="Genomic_DNA"/>
</dbReference>
<dbReference type="PANTHER" id="PTHR22744:SF17">
    <property type="entry name" value="BTB DOMAIN-CONTAINING PROTEIN"/>
    <property type="match status" value="1"/>
</dbReference>
<dbReference type="AlphaFoldDB" id="A0A814EBK3"/>
<evidence type="ECO:0000313" key="3">
    <source>
        <dbReference type="Proteomes" id="UP000663882"/>
    </source>
</evidence>
<organism evidence="2 3">
    <name type="scientific">Rotaria sordida</name>
    <dbReference type="NCBI Taxonomy" id="392033"/>
    <lineage>
        <taxon>Eukaryota</taxon>
        <taxon>Metazoa</taxon>
        <taxon>Spiralia</taxon>
        <taxon>Gnathifera</taxon>
        <taxon>Rotifera</taxon>
        <taxon>Eurotatoria</taxon>
        <taxon>Bdelloidea</taxon>
        <taxon>Philodinida</taxon>
        <taxon>Philodinidae</taxon>
        <taxon>Rotaria</taxon>
    </lineage>
</organism>
<gene>
    <name evidence="2" type="ORF">RFH988_LOCUS12280</name>
</gene>
<dbReference type="InterPro" id="IPR000210">
    <property type="entry name" value="BTB/POZ_dom"/>
</dbReference>